<keyword evidence="3" id="KW-0813">Transport</keyword>
<evidence type="ECO:0000256" key="8">
    <source>
        <dbReference type="ARBA" id="ARBA00023136"/>
    </source>
</evidence>
<sequence>MSEFGLLPKEYNPKVHGPYFPGRYYGKPDTPFAEVKLGELGAWLSRRSKSPIDMGKAFGRFGWRWWHKWMMPTKTTFAPFLQVALTISAIRYIQDYKEHKNHRHAKYH</sequence>
<evidence type="ECO:0000256" key="5">
    <source>
        <dbReference type="ARBA" id="ARBA00022781"/>
    </source>
</evidence>
<evidence type="ECO:0000256" key="2">
    <source>
        <dbReference type="ARBA" id="ARBA00005895"/>
    </source>
</evidence>
<keyword evidence="5" id="KW-0375">Hydrogen ion transport</keyword>
<evidence type="ECO:0000256" key="6">
    <source>
        <dbReference type="ARBA" id="ARBA00023065"/>
    </source>
</evidence>
<evidence type="ECO:0000256" key="1">
    <source>
        <dbReference type="ARBA" id="ARBA00004325"/>
    </source>
</evidence>
<dbReference type="AlphaFoldDB" id="A0ABD2PUG4"/>
<keyword evidence="11" id="KW-1185">Reference proteome</keyword>
<evidence type="ECO:0000256" key="3">
    <source>
        <dbReference type="ARBA" id="ARBA00022448"/>
    </source>
</evidence>
<evidence type="ECO:0000256" key="4">
    <source>
        <dbReference type="ARBA" id="ARBA00022547"/>
    </source>
</evidence>
<keyword evidence="8" id="KW-0472">Membrane</keyword>
<dbReference type="Proteomes" id="UP001626550">
    <property type="component" value="Unassembled WGS sequence"/>
</dbReference>
<keyword evidence="4" id="KW-0138">CF(0)</keyword>
<proteinExistence type="inferred from homology"/>
<dbReference type="GO" id="GO:0045259">
    <property type="term" value="C:proton-transporting ATP synthase complex"/>
    <property type="evidence" value="ECO:0007669"/>
    <property type="project" value="UniProtKB-KW"/>
</dbReference>
<keyword evidence="6" id="KW-0406">Ion transport</keyword>
<dbReference type="GO" id="GO:1902600">
    <property type="term" value="P:proton transmembrane transport"/>
    <property type="evidence" value="ECO:0007669"/>
    <property type="project" value="UniProtKB-KW"/>
</dbReference>
<comment type="similarity">
    <text evidence="2">Belongs to the ATPase F chain family.</text>
</comment>
<protein>
    <recommendedName>
        <fullName evidence="12">Mitochondrial ATP synthase F chain</fullName>
    </recommendedName>
</protein>
<dbReference type="PANTHER" id="PTHR13080:SF20">
    <property type="entry name" value="ATP SYNTHASE SUBUNIT F, MITOCHONDRIAL-RELATED"/>
    <property type="match status" value="1"/>
</dbReference>
<evidence type="ECO:0008006" key="12">
    <source>
        <dbReference type="Google" id="ProtNLM"/>
    </source>
</evidence>
<dbReference type="PANTHER" id="PTHR13080">
    <property type="entry name" value="ATP SYNTHASE F CHAIN, MITOCHONDRIAL-RELATED"/>
    <property type="match status" value="1"/>
</dbReference>
<dbReference type="GO" id="GO:0006754">
    <property type="term" value="P:ATP biosynthetic process"/>
    <property type="evidence" value="ECO:0007669"/>
    <property type="project" value="UniProtKB-KW"/>
</dbReference>
<evidence type="ECO:0000256" key="9">
    <source>
        <dbReference type="ARBA" id="ARBA00023310"/>
    </source>
</evidence>
<dbReference type="Pfam" id="PF10206">
    <property type="entry name" value="WRW"/>
    <property type="match status" value="1"/>
</dbReference>
<evidence type="ECO:0000313" key="10">
    <source>
        <dbReference type="EMBL" id="KAL3311114.1"/>
    </source>
</evidence>
<evidence type="ECO:0000313" key="11">
    <source>
        <dbReference type="Proteomes" id="UP001626550"/>
    </source>
</evidence>
<dbReference type="EMBL" id="JBJKFK010002432">
    <property type="protein sequence ID" value="KAL3311114.1"/>
    <property type="molecule type" value="Genomic_DNA"/>
</dbReference>
<dbReference type="GO" id="GO:0031966">
    <property type="term" value="C:mitochondrial membrane"/>
    <property type="evidence" value="ECO:0007669"/>
    <property type="project" value="UniProtKB-SubCell"/>
</dbReference>
<name>A0ABD2PUG4_9PLAT</name>
<accession>A0ABD2PUG4</accession>
<dbReference type="InterPro" id="IPR019344">
    <property type="entry name" value="F1F0-ATPsyn_F_prd"/>
</dbReference>
<organism evidence="10 11">
    <name type="scientific">Cichlidogyrus casuarinus</name>
    <dbReference type="NCBI Taxonomy" id="1844966"/>
    <lineage>
        <taxon>Eukaryota</taxon>
        <taxon>Metazoa</taxon>
        <taxon>Spiralia</taxon>
        <taxon>Lophotrochozoa</taxon>
        <taxon>Platyhelminthes</taxon>
        <taxon>Monogenea</taxon>
        <taxon>Monopisthocotylea</taxon>
        <taxon>Dactylogyridea</taxon>
        <taxon>Ancyrocephalidae</taxon>
        <taxon>Cichlidogyrus</taxon>
    </lineage>
</organism>
<keyword evidence="7" id="KW-0496">Mitochondrion</keyword>
<evidence type="ECO:0000256" key="7">
    <source>
        <dbReference type="ARBA" id="ARBA00023128"/>
    </source>
</evidence>
<keyword evidence="9" id="KW-0066">ATP synthesis</keyword>
<comment type="caution">
    <text evidence="10">The sequence shown here is derived from an EMBL/GenBank/DDBJ whole genome shotgun (WGS) entry which is preliminary data.</text>
</comment>
<gene>
    <name evidence="10" type="ORF">Ciccas_010310</name>
</gene>
<reference evidence="10 11" key="1">
    <citation type="submission" date="2024-11" db="EMBL/GenBank/DDBJ databases">
        <title>Adaptive evolution of stress response genes in parasites aligns with host niche diversity.</title>
        <authorList>
            <person name="Hahn C."/>
            <person name="Resl P."/>
        </authorList>
    </citation>
    <scope>NUCLEOTIDE SEQUENCE [LARGE SCALE GENOMIC DNA]</scope>
    <source>
        <strain evidence="10">EGGRZ-B1_66</strain>
        <tissue evidence="10">Body</tissue>
    </source>
</reference>
<comment type="subcellular location">
    <subcellularLocation>
        <location evidence="1">Mitochondrion membrane</location>
    </subcellularLocation>
</comment>